<comment type="caution">
    <text evidence="7">The sequence shown here is derived from an EMBL/GenBank/DDBJ whole genome shotgun (WGS) entry which is preliminary data.</text>
</comment>
<dbReference type="EMBL" id="SDRB02001724">
    <property type="protein sequence ID" value="THG20816.1"/>
    <property type="molecule type" value="Genomic_DNA"/>
</dbReference>
<keyword evidence="2 4" id="KW-0863">Zinc-finger</keyword>
<evidence type="ECO:0000256" key="4">
    <source>
        <dbReference type="PROSITE-ProRule" id="PRU01343"/>
    </source>
</evidence>
<keyword evidence="5" id="KW-0472">Membrane</keyword>
<dbReference type="PROSITE" id="PS51999">
    <property type="entry name" value="ZF_GRF"/>
    <property type="match status" value="1"/>
</dbReference>
<evidence type="ECO:0000259" key="6">
    <source>
        <dbReference type="PROSITE" id="PS51999"/>
    </source>
</evidence>
<evidence type="ECO:0000313" key="8">
    <source>
        <dbReference type="Proteomes" id="UP000306102"/>
    </source>
</evidence>
<evidence type="ECO:0000256" key="3">
    <source>
        <dbReference type="ARBA" id="ARBA00022833"/>
    </source>
</evidence>
<keyword evidence="8" id="KW-1185">Reference proteome</keyword>
<dbReference type="AlphaFoldDB" id="A0A4S4EWP3"/>
<evidence type="ECO:0000256" key="2">
    <source>
        <dbReference type="ARBA" id="ARBA00022771"/>
    </source>
</evidence>
<keyword evidence="5" id="KW-0812">Transmembrane</keyword>
<dbReference type="InterPro" id="IPR010666">
    <property type="entry name" value="Znf_GRF"/>
</dbReference>
<gene>
    <name evidence="7" type="ORF">TEA_016253</name>
</gene>
<evidence type="ECO:0000256" key="5">
    <source>
        <dbReference type="SAM" id="Phobius"/>
    </source>
</evidence>
<accession>A0A4S4EWP3</accession>
<reference evidence="7 8" key="1">
    <citation type="journal article" date="2018" name="Proc. Natl. Acad. Sci. U.S.A.">
        <title>Draft genome sequence of Camellia sinensis var. sinensis provides insights into the evolution of the tea genome and tea quality.</title>
        <authorList>
            <person name="Wei C."/>
            <person name="Yang H."/>
            <person name="Wang S."/>
            <person name="Zhao J."/>
            <person name="Liu C."/>
            <person name="Gao L."/>
            <person name="Xia E."/>
            <person name="Lu Y."/>
            <person name="Tai Y."/>
            <person name="She G."/>
            <person name="Sun J."/>
            <person name="Cao H."/>
            <person name="Tong W."/>
            <person name="Gao Q."/>
            <person name="Li Y."/>
            <person name="Deng W."/>
            <person name="Jiang X."/>
            <person name="Wang W."/>
            <person name="Chen Q."/>
            <person name="Zhang S."/>
            <person name="Li H."/>
            <person name="Wu J."/>
            <person name="Wang P."/>
            <person name="Li P."/>
            <person name="Shi C."/>
            <person name="Zheng F."/>
            <person name="Jian J."/>
            <person name="Huang B."/>
            <person name="Shan D."/>
            <person name="Shi M."/>
            <person name="Fang C."/>
            <person name="Yue Y."/>
            <person name="Li F."/>
            <person name="Li D."/>
            <person name="Wei S."/>
            <person name="Han B."/>
            <person name="Jiang C."/>
            <person name="Yin Y."/>
            <person name="Xia T."/>
            <person name="Zhang Z."/>
            <person name="Bennetzen J.L."/>
            <person name="Zhao S."/>
            <person name="Wan X."/>
        </authorList>
    </citation>
    <scope>NUCLEOTIDE SEQUENCE [LARGE SCALE GENOMIC DNA]</scope>
    <source>
        <strain evidence="8">cv. Shuchazao</strain>
        <tissue evidence="7">Leaf</tissue>
    </source>
</reference>
<dbReference type="Proteomes" id="UP000306102">
    <property type="component" value="Unassembled WGS sequence"/>
</dbReference>
<organism evidence="7 8">
    <name type="scientific">Camellia sinensis var. sinensis</name>
    <name type="common">China tea</name>
    <dbReference type="NCBI Taxonomy" id="542762"/>
    <lineage>
        <taxon>Eukaryota</taxon>
        <taxon>Viridiplantae</taxon>
        <taxon>Streptophyta</taxon>
        <taxon>Embryophyta</taxon>
        <taxon>Tracheophyta</taxon>
        <taxon>Spermatophyta</taxon>
        <taxon>Magnoliopsida</taxon>
        <taxon>eudicotyledons</taxon>
        <taxon>Gunneridae</taxon>
        <taxon>Pentapetalae</taxon>
        <taxon>asterids</taxon>
        <taxon>Ericales</taxon>
        <taxon>Theaceae</taxon>
        <taxon>Camellia</taxon>
    </lineage>
</organism>
<sequence length="177" mass="20315">MCDCGRTTAMYIVRINKHGNQGHLFFVCPSKYSNKEHYNYFKFADNDDEDVTFTNHSNTGPRKAIRTEEFNDVRTRLSKMKNEIHDHGKRLQMMDKNFKAMIYRGMLIGGVCWVEYMAAGASGLFLEVRMHLQLVTVVVVLLVFLLVAVISSVSLLCWYPTNMPKLAFVCVSYLVPT</sequence>
<keyword evidence="1" id="KW-0479">Metal-binding</keyword>
<evidence type="ECO:0000313" key="7">
    <source>
        <dbReference type="EMBL" id="THG20816.1"/>
    </source>
</evidence>
<feature type="domain" description="GRF-type" evidence="6">
    <location>
        <begin position="2"/>
        <end position="47"/>
    </location>
</feature>
<evidence type="ECO:0000256" key="1">
    <source>
        <dbReference type="ARBA" id="ARBA00022723"/>
    </source>
</evidence>
<protein>
    <recommendedName>
        <fullName evidence="6">GRF-type domain-containing protein</fullName>
    </recommendedName>
</protein>
<name>A0A4S4EWP3_CAMSN</name>
<keyword evidence="5" id="KW-1133">Transmembrane helix</keyword>
<proteinExistence type="predicted"/>
<keyword evidence="3" id="KW-0862">Zinc</keyword>
<dbReference type="GO" id="GO:0008270">
    <property type="term" value="F:zinc ion binding"/>
    <property type="evidence" value="ECO:0007669"/>
    <property type="project" value="UniProtKB-KW"/>
</dbReference>
<feature type="transmembrane region" description="Helical" evidence="5">
    <location>
        <begin position="132"/>
        <end position="159"/>
    </location>
</feature>
<feature type="transmembrane region" description="Helical" evidence="5">
    <location>
        <begin position="102"/>
        <end position="126"/>
    </location>
</feature>